<evidence type="ECO:0000256" key="6">
    <source>
        <dbReference type="RuleBase" id="RU003557"/>
    </source>
</evidence>
<dbReference type="PROSITE" id="PS00099">
    <property type="entry name" value="THIOLASE_3"/>
    <property type="match status" value="1"/>
</dbReference>
<dbReference type="Proteomes" id="UP000721415">
    <property type="component" value="Unassembled WGS sequence"/>
</dbReference>
<gene>
    <name evidence="9" type="ORF">HZY91_07850</name>
</gene>
<evidence type="ECO:0000256" key="2">
    <source>
        <dbReference type="ARBA" id="ARBA00010982"/>
    </source>
</evidence>
<dbReference type="PANTHER" id="PTHR43853:SF21">
    <property type="entry name" value="STEROID 3-KETOACYL-COA THIOLASE"/>
    <property type="match status" value="1"/>
</dbReference>
<name>A0ABS0LRM0_9LACT</name>
<dbReference type="RefSeq" id="WP_197115722.1">
    <property type="nucleotide sequence ID" value="NZ_JACBXQ010000004.1"/>
</dbReference>
<evidence type="ECO:0000256" key="1">
    <source>
        <dbReference type="ARBA" id="ARBA00005189"/>
    </source>
</evidence>
<feature type="domain" description="Thiolase N-terminal" evidence="7">
    <location>
        <begin position="5"/>
        <end position="262"/>
    </location>
</feature>
<dbReference type="CDD" id="cd00751">
    <property type="entry name" value="thiolase"/>
    <property type="match status" value="1"/>
</dbReference>
<comment type="pathway">
    <text evidence="1">Lipid metabolism.</text>
</comment>
<dbReference type="InterPro" id="IPR020610">
    <property type="entry name" value="Thiolase_AS"/>
</dbReference>
<dbReference type="NCBIfam" id="TIGR01930">
    <property type="entry name" value="AcCoA-C-Actrans"/>
    <property type="match status" value="1"/>
</dbReference>
<keyword evidence="10" id="KW-1185">Reference proteome</keyword>
<dbReference type="PANTHER" id="PTHR43853">
    <property type="entry name" value="3-KETOACYL-COA THIOLASE, PEROXISOMAL"/>
    <property type="match status" value="1"/>
</dbReference>
<keyword evidence="4 6" id="KW-0012">Acyltransferase</keyword>
<dbReference type="InterPro" id="IPR002155">
    <property type="entry name" value="Thiolase"/>
</dbReference>
<evidence type="ECO:0000256" key="3">
    <source>
        <dbReference type="ARBA" id="ARBA00022679"/>
    </source>
</evidence>
<dbReference type="InterPro" id="IPR020615">
    <property type="entry name" value="Thiolase_acyl_enz_int_AS"/>
</dbReference>
<sequence>MEEAYIVAYGRSPIGKGRQGGAYYYERPEDIAAQVLKGVIARVGSSFESQMIEDIVVGCSIPENMQGMNIGRRIALRAGLSEQIPGQTVNRFCASGLQAIAIASNAIMAKQADILVAGGVEFLSTTTFNNPEMTNNLFLEENGRHLSTSMGLTAENLAEKYCISQADQDQFAVESHRKAYHAQVNGRFEDEIIPVQVKNVKFHEGRPYVTEMTFKEDQGIRSDTNRDQLKKLPNVFKQGGTVTAATSSQISDGASFVVLMSSSKAKELGIQPIAKFMGYKVVGVEPDMMGIGPAYAIPKVLDLVGLNIEDIDLIELNEAFAAQALAVIKHLGLNQNIINPNGGAIALGHPNGATGSILTARLLAEMRKQSQSKYGMVTMCIGGGMGAAAVFEYIRHKSDLNGAYDRG</sequence>
<reference evidence="9 10" key="1">
    <citation type="submission" date="2020-07" db="EMBL/GenBank/DDBJ databases">
        <title>Facklamia lactis sp. nov., isolated from raw milk.</title>
        <authorList>
            <person name="Doll E.V."/>
            <person name="Huptas C."/>
            <person name="Staib L."/>
            <person name="Wenning M."/>
            <person name="Scherer S."/>
        </authorList>
    </citation>
    <scope>NUCLEOTIDE SEQUENCE [LARGE SCALE GENOMIC DNA]</scope>
    <source>
        <strain evidence="9 10">DSM 111018</strain>
    </source>
</reference>
<dbReference type="SUPFAM" id="SSF53901">
    <property type="entry name" value="Thiolase-like"/>
    <property type="match status" value="2"/>
</dbReference>
<organism evidence="9 10">
    <name type="scientific">Facklamia lactis</name>
    <dbReference type="NCBI Taxonomy" id="2749967"/>
    <lineage>
        <taxon>Bacteria</taxon>
        <taxon>Bacillati</taxon>
        <taxon>Bacillota</taxon>
        <taxon>Bacilli</taxon>
        <taxon>Lactobacillales</taxon>
        <taxon>Aerococcaceae</taxon>
        <taxon>Facklamia</taxon>
    </lineage>
</organism>
<accession>A0ABS0LRM0</accession>
<evidence type="ECO:0000313" key="10">
    <source>
        <dbReference type="Proteomes" id="UP000721415"/>
    </source>
</evidence>
<evidence type="ECO:0000256" key="4">
    <source>
        <dbReference type="ARBA" id="ARBA00023315"/>
    </source>
</evidence>
<evidence type="ECO:0000259" key="8">
    <source>
        <dbReference type="Pfam" id="PF02803"/>
    </source>
</evidence>
<proteinExistence type="inferred from homology"/>
<dbReference type="EMBL" id="JACBXQ010000004">
    <property type="protein sequence ID" value="MBG9986810.1"/>
    <property type="molecule type" value="Genomic_DNA"/>
</dbReference>
<dbReference type="PROSITE" id="PS00098">
    <property type="entry name" value="THIOLASE_1"/>
    <property type="match status" value="1"/>
</dbReference>
<evidence type="ECO:0000256" key="5">
    <source>
        <dbReference type="ARBA" id="ARBA00024073"/>
    </source>
</evidence>
<dbReference type="InterPro" id="IPR020617">
    <property type="entry name" value="Thiolase_C"/>
</dbReference>
<dbReference type="Gene3D" id="3.40.47.10">
    <property type="match status" value="1"/>
</dbReference>
<evidence type="ECO:0000313" key="9">
    <source>
        <dbReference type="EMBL" id="MBG9986810.1"/>
    </source>
</evidence>
<comment type="caution">
    <text evidence="9">The sequence shown here is derived from an EMBL/GenBank/DDBJ whole genome shotgun (WGS) entry which is preliminary data.</text>
</comment>
<dbReference type="Pfam" id="PF00108">
    <property type="entry name" value="Thiolase_N"/>
    <property type="match status" value="1"/>
</dbReference>
<dbReference type="InterPro" id="IPR016039">
    <property type="entry name" value="Thiolase-like"/>
</dbReference>
<dbReference type="Pfam" id="PF02803">
    <property type="entry name" value="Thiolase_C"/>
    <property type="match status" value="1"/>
</dbReference>
<dbReference type="PROSITE" id="PS00737">
    <property type="entry name" value="THIOLASE_2"/>
    <property type="match status" value="1"/>
</dbReference>
<dbReference type="InterPro" id="IPR020616">
    <property type="entry name" value="Thiolase_N"/>
</dbReference>
<dbReference type="InterPro" id="IPR050215">
    <property type="entry name" value="Thiolase-like_sf_Thiolase"/>
</dbReference>
<dbReference type="EC" id="2.3.1.16" evidence="5"/>
<keyword evidence="3 6" id="KW-0808">Transferase</keyword>
<comment type="similarity">
    <text evidence="2 6">Belongs to the thiolase-like superfamily. Thiolase family.</text>
</comment>
<protein>
    <recommendedName>
        <fullName evidence="5">acetyl-CoA C-acyltransferase</fullName>
        <ecNumber evidence="5">2.3.1.16</ecNumber>
    </recommendedName>
</protein>
<dbReference type="PIRSF" id="PIRSF000429">
    <property type="entry name" value="Ac-CoA_Ac_transf"/>
    <property type="match status" value="1"/>
</dbReference>
<dbReference type="InterPro" id="IPR020613">
    <property type="entry name" value="Thiolase_CS"/>
</dbReference>
<evidence type="ECO:0000259" key="7">
    <source>
        <dbReference type="Pfam" id="PF00108"/>
    </source>
</evidence>
<feature type="domain" description="Thiolase C-terminal" evidence="8">
    <location>
        <begin position="271"/>
        <end position="392"/>
    </location>
</feature>